<gene>
    <name evidence="1" type="ORF">MENTE1834_LOCUS9540</name>
</gene>
<name>A0ACB0YAX2_MELEN</name>
<accession>A0ACB0YAX2</accession>
<comment type="caution">
    <text evidence="1">The sequence shown here is derived from an EMBL/GenBank/DDBJ whole genome shotgun (WGS) entry which is preliminary data.</text>
</comment>
<keyword evidence="2" id="KW-1185">Reference proteome</keyword>
<proteinExistence type="predicted"/>
<evidence type="ECO:0000313" key="1">
    <source>
        <dbReference type="EMBL" id="CAK5038135.1"/>
    </source>
</evidence>
<organism evidence="1 2">
    <name type="scientific">Meloidogyne enterolobii</name>
    <name type="common">Root-knot nematode worm</name>
    <name type="synonym">Meloidogyne mayaguensis</name>
    <dbReference type="NCBI Taxonomy" id="390850"/>
    <lineage>
        <taxon>Eukaryota</taxon>
        <taxon>Metazoa</taxon>
        <taxon>Ecdysozoa</taxon>
        <taxon>Nematoda</taxon>
        <taxon>Chromadorea</taxon>
        <taxon>Rhabditida</taxon>
        <taxon>Tylenchina</taxon>
        <taxon>Tylenchomorpha</taxon>
        <taxon>Tylenchoidea</taxon>
        <taxon>Meloidogynidae</taxon>
        <taxon>Meloidogyninae</taxon>
        <taxon>Meloidogyne</taxon>
    </lineage>
</organism>
<sequence length="780" mass="91054">MSGRIRRNLNAALKTIQEHTAEANRIIAEENDDDTRRKLKLEKAHIETTIVRIEELDAQWSDYVASLEGPQKMAEESLYLDFPPRGAGMEREEGQEVPLAQRHFVDQCEFARQVVVLIEQTMEDLGQSRTSSRQSAMSEVSDNRTNDLGNQNRRAQGNQRPQPPTVQLQQPFMAQPRAKLPPLHLPHFSGETRDWPTFWQLFESTVDNEPSYDNVVKMSYLLSLLDRPVQNVVAGYLPTNENYPRVVKLLKSRYGDKRALKESLQSELYHLPHANDSVMGLRKFLDIIERVCRQLTDYGISDDSWIVFTIKEKLPRGILAKLIEKERVAEQTWNVEKWRKELDLLISVKEEVQKCSVNKEPDWHPQRDRRPLPNPEQTSSFPVTSQPRKPFCSLCEGTHLPSKCPKHNNLQAKKDRLLEQNRCLKCILCRGNHPPSHCSKYSSPKARKYKLLEQNRCLNCLSDGHRTFDCRKNRRCIKCRGKHHLMVCYSRVSKIQMLEPMRKSNDYCSKQAGMFETKKLLDEKTKALQEKDRTIVKLMSELMLARRKSEEESKKAKRLKVLLDEANSRKIGDFNPKKIDKRKGILKETQVRINSLQKTNRELLVKNDKLKREMHVYRNKCLQLERLEPPDFYACCCPWMGIKMFMIVLVAFAMILDGAKAALRMFINATNKLWKCKTNGRMENELTLETRSWLSLTIFATVVAINPSWTFLAIFVNVMDGWTHARKESRKCAMDDVPKIKKRKKILERWKKEIEDETFRRGRECREATKDEENKINIFL</sequence>
<protein>
    <submittedName>
        <fullName evidence="1">Uncharacterized protein</fullName>
    </submittedName>
</protein>
<evidence type="ECO:0000313" key="2">
    <source>
        <dbReference type="Proteomes" id="UP001497535"/>
    </source>
</evidence>
<reference evidence="1" key="1">
    <citation type="submission" date="2023-11" db="EMBL/GenBank/DDBJ databases">
        <authorList>
            <person name="Poullet M."/>
        </authorList>
    </citation>
    <scope>NUCLEOTIDE SEQUENCE</scope>
    <source>
        <strain evidence="1">E1834</strain>
    </source>
</reference>
<dbReference type="Proteomes" id="UP001497535">
    <property type="component" value="Unassembled WGS sequence"/>
</dbReference>
<dbReference type="EMBL" id="CAVMJV010000008">
    <property type="protein sequence ID" value="CAK5038135.1"/>
    <property type="molecule type" value="Genomic_DNA"/>
</dbReference>